<dbReference type="SUPFAM" id="SSF50129">
    <property type="entry name" value="GroES-like"/>
    <property type="match status" value="1"/>
</dbReference>
<feature type="non-terminal residue" evidence="8">
    <location>
        <position position="1"/>
    </location>
</feature>
<evidence type="ECO:0000313" key="9">
    <source>
        <dbReference type="Proteomes" id="UP000601435"/>
    </source>
</evidence>
<reference evidence="8" key="1">
    <citation type="submission" date="2021-02" db="EMBL/GenBank/DDBJ databases">
        <authorList>
            <person name="Dougan E. K."/>
            <person name="Rhodes N."/>
            <person name="Thang M."/>
            <person name="Chan C."/>
        </authorList>
    </citation>
    <scope>NUCLEOTIDE SEQUENCE</scope>
</reference>
<dbReference type="Pfam" id="PF01041">
    <property type="entry name" value="DegT_DnrJ_EryC1"/>
    <property type="match status" value="1"/>
</dbReference>
<comment type="similarity">
    <text evidence="2">Belongs to the zinc-containing alcohol dehydrogenase family.</text>
</comment>
<proteinExistence type="inferred from homology"/>
<evidence type="ECO:0000256" key="3">
    <source>
        <dbReference type="ARBA" id="ARBA00022723"/>
    </source>
</evidence>
<dbReference type="InterPro" id="IPR000653">
    <property type="entry name" value="DegT/StrS_aminotransferase"/>
</dbReference>
<dbReference type="SUPFAM" id="SSF53383">
    <property type="entry name" value="PLP-dependent transferases"/>
    <property type="match status" value="1"/>
</dbReference>
<evidence type="ECO:0000259" key="6">
    <source>
        <dbReference type="Pfam" id="PF00107"/>
    </source>
</evidence>
<evidence type="ECO:0000259" key="7">
    <source>
        <dbReference type="Pfam" id="PF08240"/>
    </source>
</evidence>
<evidence type="ECO:0000313" key="8">
    <source>
        <dbReference type="EMBL" id="CAE7914607.1"/>
    </source>
</evidence>
<dbReference type="GO" id="GO:0016491">
    <property type="term" value="F:oxidoreductase activity"/>
    <property type="evidence" value="ECO:0007669"/>
    <property type="project" value="UniProtKB-KW"/>
</dbReference>
<dbReference type="Proteomes" id="UP000601435">
    <property type="component" value="Unassembled WGS sequence"/>
</dbReference>
<dbReference type="PANTHER" id="PTHR43161">
    <property type="entry name" value="SORBITOL DEHYDROGENASE"/>
    <property type="match status" value="1"/>
</dbReference>
<name>A0A813BPA0_9DINO</name>
<dbReference type="Gene3D" id="3.40.50.720">
    <property type="entry name" value="NAD(P)-binding Rossmann-like Domain"/>
    <property type="match status" value="1"/>
</dbReference>
<sequence>MRTANRLAILQDVRRLALVEEEIPTPADGEVLVRITHAGLCGSDLHYFRHGGLGSFKTPMPMYMGHEPAGVIADANKCPGWAVGDRVAVVPNCPYLGSKMSMKGKQHLCECGTFMGAGKTRGCFADFVCVSAVQLVRVPSHVPLELAMMTEPLSVAMHSLKLSQTAILDAVDGDVCIFGAGAIGLCHLLLLKHVGARSVHIVEPLERRREVALRLGASSALPSEGCAAGLKARLGKSGCELVFDCAGTEQSFQAALQVASSAALVVLVGIPEVDHLPYNPHVARTKELTILNVRRANQTLATCLELLSTSAQLREGCLTMLTHQMPLSSIQSAFEMASSYQDGAIKIALFPEVKRHSLKRVGLIGGTAHSVEYFRQLQATHGIELVLVAVDEIDSAVKWPHVDENRKKLSDLCSEQKVRHLDSLTEIPTGVEELGLDLLIDAGCHLQVDAPRAILSEALAPHGIRVTTALALPCASMACALLGGGPVGITSFINEDTLVDICEVQTESACSGWEAIETLSAAAARRLPGWIQALQTGDYDMSMLGVWRSSRRCWKKPGAAAPGVHPNEGWVSWHWRSSFLQRFARSQQLEPHAQATRLCREDGQEVRFTVLQVHPVDTFLTARDRLQRFASALPGEVLCVDGDCAWVRGADAEIQCQLSDKLRKGEVLRSIGDRGAHGIPITFSGELWLPSLPTITDGVSVSRTPPERHAEGGVEARSTPRNVPMFRLDFESDFVDAFAAGARDILCSGRPLSENVFTRKFEAAFSKLVHAPFALATTSGTVALDIAMRAVGVAGKVAVIPSNTFFATQVAASNAGAVLEWVEIEPEYMQVCPRSLEAVFKRHAPGSIAAVVLVHIAGIISPHFRRIRELCAANGAALVEDAAHAHTAVSDTEHAGTIGDVAAFSFFPTKVMTAGEAGMVTTKNEALFKRMQSIKEFGKDIEGPKSRLVQVRKDATNGRISEFTGLLGFLECGRVTARVARRNALLRRFAQRLDVRCYRVLLQPTGASAAYKCVVFLLDKVHGRREELRSFAQERGVSFTGEVYFRPVHRMPAYESGEAIHLPITEDLCENHVCPPLYPELSDEDVDYVCDVMNAFLHGVRADSEPVLKKPKIHLQ</sequence>
<comment type="cofactor">
    <cofactor evidence="1">
        <name>Zn(2+)</name>
        <dbReference type="ChEBI" id="CHEBI:29105"/>
    </cofactor>
</comment>
<dbReference type="InterPro" id="IPR036291">
    <property type="entry name" value="NAD(P)-bd_dom_sf"/>
</dbReference>
<protein>
    <submittedName>
        <fullName evidence="8">XYL2 protein</fullName>
    </submittedName>
</protein>
<keyword evidence="4" id="KW-0862">Zinc</keyword>
<dbReference type="PANTHER" id="PTHR43161:SF9">
    <property type="entry name" value="SORBITOL DEHYDROGENASE"/>
    <property type="match status" value="1"/>
</dbReference>
<keyword evidence="3" id="KW-0479">Metal-binding</keyword>
<dbReference type="Gene3D" id="3.90.180.10">
    <property type="entry name" value="Medium-chain alcohol dehydrogenases, catalytic domain"/>
    <property type="match status" value="1"/>
</dbReference>
<dbReference type="EMBL" id="CAJNJA010075308">
    <property type="protein sequence ID" value="CAE7914607.1"/>
    <property type="molecule type" value="Genomic_DNA"/>
</dbReference>
<dbReference type="InterPro" id="IPR015422">
    <property type="entry name" value="PyrdxlP-dep_Trfase_small"/>
</dbReference>
<dbReference type="Gene3D" id="3.40.640.10">
    <property type="entry name" value="Type I PLP-dependent aspartate aminotransferase-like (Major domain)"/>
    <property type="match status" value="1"/>
</dbReference>
<dbReference type="InterPro" id="IPR013149">
    <property type="entry name" value="ADH-like_C"/>
</dbReference>
<dbReference type="Pfam" id="PF00107">
    <property type="entry name" value="ADH_zinc_N"/>
    <property type="match status" value="1"/>
</dbReference>
<dbReference type="SUPFAM" id="SSF51735">
    <property type="entry name" value="NAD(P)-binding Rossmann-fold domains"/>
    <property type="match status" value="1"/>
</dbReference>
<dbReference type="Pfam" id="PF08240">
    <property type="entry name" value="ADH_N"/>
    <property type="match status" value="1"/>
</dbReference>
<comment type="caution">
    <text evidence="8">The sequence shown here is derived from an EMBL/GenBank/DDBJ whole genome shotgun (WGS) entry which is preliminary data.</text>
</comment>
<dbReference type="AlphaFoldDB" id="A0A813BPA0"/>
<evidence type="ECO:0000256" key="2">
    <source>
        <dbReference type="ARBA" id="ARBA00008072"/>
    </source>
</evidence>
<dbReference type="Gene3D" id="3.90.1150.10">
    <property type="entry name" value="Aspartate Aminotransferase, domain 1"/>
    <property type="match status" value="1"/>
</dbReference>
<gene>
    <name evidence="8" type="primary">XYL2</name>
    <name evidence="8" type="ORF">SNEC2469_LOCUS31297</name>
</gene>
<keyword evidence="5" id="KW-0560">Oxidoreductase</keyword>
<evidence type="ECO:0000256" key="4">
    <source>
        <dbReference type="ARBA" id="ARBA00022833"/>
    </source>
</evidence>
<dbReference type="InterPro" id="IPR015421">
    <property type="entry name" value="PyrdxlP-dep_Trfase_major"/>
</dbReference>
<accession>A0A813BPA0</accession>
<organism evidence="8 9">
    <name type="scientific">Symbiodinium necroappetens</name>
    <dbReference type="NCBI Taxonomy" id="1628268"/>
    <lineage>
        <taxon>Eukaryota</taxon>
        <taxon>Sar</taxon>
        <taxon>Alveolata</taxon>
        <taxon>Dinophyceae</taxon>
        <taxon>Suessiales</taxon>
        <taxon>Symbiodiniaceae</taxon>
        <taxon>Symbiodinium</taxon>
    </lineage>
</organism>
<feature type="domain" description="Alcohol dehydrogenase-like N-terminal" evidence="7">
    <location>
        <begin position="28"/>
        <end position="139"/>
    </location>
</feature>
<keyword evidence="9" id="KW-1185">Reference proteome</keyword>
<feature type="domain" description="Alcohol dehydrogenase-like C-terminal" evidence="6">
    <location>
        <begin position="182"/>
        <end position="308"/>
    </location>
</feature>
<dbReference type="GO" id="GO:0046872">
    <property type="term" value="F:metal ion binding"/>
    <property type="evidence" value="ECO:0007669"/>
    <property type="project" value="UniProtKB-KW"/>
</dbReference>
<evidence type="ECO:0000256" key="5">
    <source>
        <dbReference type="ARBA" id="ARBA00023002"/>
    </source>
</evidence>
<evidence type="ECO:0000256" key="1">
    <source>
        <dbReference type="ARBA" id="ARBA00001947"/>
    </source>
</evidence>
<dbReference type="InterPro" id="IPR011032">
    <property type="entry name" value="GroES-like_sf"/>
</dbReference>
<dbReference type="InterPro" id="IPR015424">
    <property type="entry name" value="PyrdxlP-dep_Trfase"/>
</dbReference>
<dbReference type="OrthoDB" id="426821at2759"/>
<dbReference type="InterPro" id="IPR013154">
    <property type="entry name" value="ADH-like_N"/>
</dbReference>